<dbReference type="GO" id="GO:0016887">
    <property type="term" value="F:ATP hydrolysis activity"/>
    <property type="evidence" value="ECO:0007669"/>
    <property type="project" value="InterPro"/>
</dbReference>
<dbReference type="InterPro" id="IPR041471">
    <property type="entry name" value="UvrB_inter"/>
</dbReference>
<dbReference type="SUPFAM" id="SSF52540">
    <property type="entry name" value="P-loop containing nucleoside triphosphate hydrolases"/>
    <property type="match status" value="1"/>
</dbReference>
<protein>
    <submittedName>
        <fullName evidence="4">Transcription-repair-coupling factor</fullName>
    </submittedName>
</protein>
<evidence type="ECO:0000256" key="2">
    <source>
        <dbReference type="ARBA" id="ARBA00022840"/>
    </source>
</evidence>
<comment type="caution">
    <text evidence="4">The sequence shown here is derived from an EMBL/GenBank/DDBJ whole genome shotgun (WGS) entry which is preliminary data.</text>
</comment>
<dbReference type="PANTHER" id="PTHR24029:SF1">
    <property type="entry name" value="TRANSCRIPTION-REPAIR-COUPLING FACTOR"/>
    <property type="match status" value="1"/>
</dbReference>
<name>A0AA35SRQ5_GEOBA</name>
<dbReference type="GO" id="GO:0005524">
    <property type="term" value="F:ATP binding"/>
    <property type="evidence" value="ECO:0007669"/>
    <property type="project" value="UniProtKB-KW"/>
</dbReference>
<feature type="domain" description="UvrB interaction" evidence="3">
    <location>
        <begin position="7"/>
        <end position="94"/>
    </location>
</feature>
<reference evidence="4" key="1">
    <citation type="submission" date="2023-03" db="EMBL/GenBank/DDBJ databases">
        <authorList>
            <person name="Steffen K."/>
            <person name="Cardenas P."/>
        </authorList>
    </citation>
    <scope>NUCLEOTIDE SEQUENCE</scope>
</reference>
<evidence type="ECO:0000256" key="1">
    <source>
        <dbReference type="ARBA" id="ARBA00022741"/>
    </source>
</evidence>
<evidence type="ECO:0000313" key="4">
    <source>
        <dbReference type="EMBL" id="CAI8034042.1"/>
    </source>
</evidence>
<dbReference type="EMBL" id="CASHTH010002708">
    <property type="protein sequence ID" value="CAI8034042.1"/>
    <property type="molecule type" value="Genomic_DNA"/>
</dbReference>
<evidence type="ECO:0000259" key="3">
    <source>
        <dbReference type="Pfam" id="PF17757"/>
    </source>
</evidence>
<proteinExistence type="predicted"/>
<gene>
    <name evidence="4" type="ORF">GBAR_LOCUS19202</name>
</gene>
<dbReference type="GO" id="GO:0006289">
    <property type="term" value="P:nucleotide-excision repair"/>
    <property type="evidence" value="ECO:0007669"/>
    <property type="project" value="InterPro"/>
</dbReference>
<keyword evidence="1" id="KW-0547">Nucleotide-binding</keyword>
<dbReference type="AlphaFoldDB" id="A0AA35SRQ5"/>
<organism evidence="4 5">
    <name type="scientific">Geodia barretti</name>
    <name type="common">Barrett's horny sponge</name>
    <dbReference type="NCBI Taxonomy" id="519541"/>
    <lineage>
        <taxon>Eukaryota</taxon>
        <taxon>Metazoa</taxon>
        <taxon>Porifera</taxon>
        <taxon>Demospongiae</taxon>
        <taxon>Heteroscleromorpha</taxon>
        <taxon>Tetractinellida</taxon>
        <taxon>Astrophorina</taxon>
        <taxon>Geodiidae</taxon>
        <taxon>Geodia</taxon>
    </lineage>
</organism>
<dbReference type="InterPro" id="IPR027417">
    <property type="entry name" value="P-loop_NTPase"/>
</dbReference>
<keyword evidence="5" id="KW-1185">Reference proteome</keyword>
<dbReference type="Proteomes" id="UP001174909">
    <property type="component" value="Unassembled WGS sequence"/>
</dbReference>
<keyword evidence="2" id="KW-0067">ATP-binding</keyword>
<sequence length="342" mass="37438">MAEGSYTLRRGEQVELGEMLDMWRRLGYRFESAVYGPGVVSRRGGIIDIFPVGADLPARIEFWGNEIDSIRLFDPATQRSGDVVDSVQVTPAHEILPAMTPYGELERLAAFVDVGNCTPRVQSRIGEELELLMEGQDVEEQGFYAGFFNSGGLADYFVNSGAVLVAYKPDEIADAAWEIQERGHQLRETKEGRGELPRNFPSSHLSWKEVEAQFEGFSQRVDVQVDTPLVSPWEDEDALTVTPSQGERGHSEGVDVALPFLATGNYYGNLERFVEDVWELAEEDRAMVVAVSSHSRRLAEIFGGEGVDVALADGLDDVPAAGSITLMQSAAGGLSDGFSLPV</sequence>
<dbReference type="Pfam" id="PF17757">
    <property type="entry name" value="UvrB_inter"/>
    <property type="match status" value="1"/>
</dbReference>
<evidence type="ECO:0000313" key="5">
    <source>
        <dbReference type="Proteomes" id="UP001174909"/>
    </source>
</evidence>
<dbReference type="InterPro" id="IPR004807">
    <property type="entry name" value="UvrB"/>
</dbReference>
<dbReference type="PANTHER" id="PTHR24029">
    <property type="entry name" value="UVRABC SYSTEM PROTEIN B"/>
    <property type="match status" value="1"/>
</dbReference>
<dbReference type="GO" id="GO:0003677">
    <property type="term" value="F:DNA binding"/>
    <property type="evidence" value="ECO:0007669"/>
    <property type="project" value="InterPro"/>
</dbReference>
<dbReference type="GO" id="GO:0009380">
    <property type="term" value="C:excinuclease repair complex"/>
    <property type="evidence" value="ECO:0007669"/>
    <property type="project" value="InterPro"/>
</dbReference>
<accession>A0AA35SRQ5</accession>
<dbReference type="Gene3D" id="3.30.2060.10">
    <property type="entry name" value="Penicillin-binding protein 1b domain"/>
    <property type="match status" value="1"/>
</dbReference>